<evidence type="ECO:0000256" key="5">
    <source>
        <dbReference type="SAM" id="Phobius"/>
    </source>
</evidence>
<protein>
    <recommendedName>
        <fullName evidence="6">Peptidase S54 rhomboid domain-containing protein</fullName>
    </recommendedName>
</protein>
<evidence type="ECO:0000313" key="8">
    <source>
        <dbReference type="Proteomes" id="UP000770717"/>
    </source>
</evidence>
<evidence type="ECO:0000259" key="6">
    <source>
        <dbReference type="Pfam" id="PF01694"/>
    </source>
</evidence>
<feature type="domain" description="Peptidase S54 rhomboid" evidence="6">
    <location>
        <begin position="47"/>
        <end position="179"/>
    </location>
</feature>
<feature type="transmembrane region" description="Helical" evidence="5">
    <location>
        <begin position="84"/>
        <end position="105"/>
    </location>
</feature>
<reference evidence="7" key="1">
    <citation type="thesis" date="2020" institute="ProQuest LLC" country="789 East Eisenhower Parkway, Ann Arbor, MI, USA">
        <title>Comparative Genomics and Chromosome Evolution.</title>
        <authorList>
            <person name="Mudd A.B."/>
        </authorList>
    </citation>
    <scope>NUCLEOTIDE SEQUENCE</scope>
    <source>
        <strain evidence="7">HN-11 Male</strain>
        <tissue evidence="7">Kidney and liver</tissue>
    </source>
</reference>
<evidence type="ECO:0000256" key="3">
    <source>
        <dbReference type="ARBA" id="ARBA00022989"/>
    </source>
</evidence>
<name>A0A8J6FG06_ELECQ</name>
<keyword evidence="8" id="KW-1185">Reference proteome</keyword>
<dbReference type="OrthoDB" id="9908508at2759"/>
<keyword evidence="3 5" id="KW-1133">Transmembrane helix</keyword>
<evidence type="ECO:0000256" key="4">
    <source>
        <dbReference type="ARBA" id="ARBA00023136"/>
    </source>
</evidence>
<comment type="subcellular location">
    <subcellularLocation>
        <location evidence="1">Membrane</location>
        <topology evidence="1">Multi-pass membrane protein</topology>
    </subcellularLocation>
</comment>
<gene>
    <name evidence="7" type="ORF">GDO78_007150</name>
</gene>
<keyword evidence="4 5" id="KW-0472">Membrane</keyword>
<evidence type="ECO:0000256" key="1">
    <source>
        <dbReference type="ARBA" id="ARBA00004141"/>
    </source>
</evidence>
<dbReference type="Gene3D" id="1.10.8.10">
    <property type="entry name" value="DNA helicase RuvA subunit, C-terminal domain"/>
    <property type="match status" value="1"/>
</dbReference>
<dbReference type="EMBL" id="WNTK01000003">
    <property type="protein sequence ID" value="KAG9487122.1"/>
    <property type="molecule type" value="Genomic_DNA"/>
</dbReference>
<dbReference type="Pfam" id="PF01694">
    <property type="entry name" value="Rhomboid"/>
    <property type="match status" value="1"/>
</dbReference>
<sequence length="371" mass="40882">MLRLLLRTGPPLGCLLLMFLLLLGSIVLSCSDLVLHLETFQEIWDGHRLFTHVLCATENHQLLFSLFLFPLLFWRMEERLGTFYFLQLSSLCTLCSAILYLLISFLLPRPAAPASGYVATQLSILVAKHKAVTWRLGKKMAFMLPYGILLITQLLFPESSLLFHACGIISGLATRAGLLRSLELPVSRRQALESIHLCNCLTSFNLVRFIPAQEESSLSYDVNSTAQERLPYYTDESVLSNDLPIGGATMHNSNVTNLIEIPVWLGDPVSLEEEMLEAGILASLREHEEQAKLKQELILNKSSVSALRLQQLERMGFPTGPAVVALAATGKVETAVSLLVEGEIGGDITVANERPSSGGLLNTVDTGYLNT</sequence>
<dbReference type="InterPro" id="IPR035952">
    <property type="entry name" value="Rhomboid-like_sf"/>
</dbReference>
<dbReference type="PANTHER" id="PTHR43066">
    <property type="entry name" value="RHOMBOID-RELATED PROTEIN"/>
    <property type="match status" value="1"/>
</dbReference>
<proteinExistence type="predicted"/>
<dbReference type="InterPro" id="IPR009060">
    <property type="entry name" value="UBA-like_sf"/>
</dbReference>
<dbReference type="GO" id="GO:0016020">
    <property type="term" value="C:membrane"/>
    <property type="evidence" value="ECO:0007669"/>
    <property type="project" value="UniProtKB-SubCell"/>
</dbReference>
<organism evidence="7 8">
    <name type="scientific">Eleutherodactylus coqui</name>
    <name type="common">Puerto Rican coqui</name>
    <dbReference type="NCBI Taxonomy" id="57060"/>
    <lineage>
        <taxon>Eukaryota</taxon>
        <taxon>Metazoa</taxon>
        <taxon>Chordata</taxon>
        <taxon>Craniata</taxon>
        <taxon>Vertebrata</taxon>
        <taxon>Euteleostomi</taxon>
        <taxon>Amphibia</taxon>
        <taxon>Batrachia</taxon>
        <taxon>Anura</taxon>
        <taxon>Neobatrachia</taxon>
        <taxon>Hyloidea</taxon>
        <taxon>Eleutherodactylidae</taxon>
        <taxon>Eleutherodactylinae</taxon>
        <taxon>Eleutherodactylus</taxon>
        <taxon>Eleutherodactylus</taxon>
    </lineage>
</organism>
<dbReference type="PANTHER" id="PTHR43066:SF16">
    <property type="entry name" value="RHOMBOID DOMAIN-CONTAINING PROTEIN 3"/>
    <property type="match status" value="1"/>
</dbReference>
<feature type="transmembrane region" description="Helical" evidence="5">
    <location>
        <begin position="49"/>
        <end position="72"/>
    </location>
</feature>
<feature type="transmembrane region" description="Helical" evidence="5">
    <location>
        <begin position="12"/>
        <end position="37"/>
    </location>
</feature>
<dbReference type="AlphaFoldDB" id="A0A8J6FG06"/>
<dbReference type="Gene3D" id="1.20.1540.10">
    <property type="entry name" value="Rhomboid-like"/>
    <property type="match status" value="1"/>
</dbReference>
<dbReference type="EMBL" id="WNTK01000003">
    <property type="protein sequence ID" value="KAG9487123.1"/>
    <property type="molecule type" value="Genomic_DNA"/>
</dbReference>
<dbReference type="PROSITE" id="PS51257">
    <property type="entry name" value="PROKAR_LIPOPROTEIN"/>
    <property type="match status" value="1"/>
</dbReference>
<evidence type="ECO:0000256" key="2">
    <source>
        <dbReference type="ARBA" id="ARBA00022692"/>
    </source>
</evidence>
<dbReference type="InterPro" id="IPR022764">
    <property type="entry name" value="Peptidase_S54_rhomboid_dom"/>
</dbReference>
<accession>A0A8J6FG06</accession>
<evidence type="ECO:0000313" key="7">
    <source>
        <dbReference type="EMBL" id="KAG9487123.1"/>
    </source>
</evidence>
<dbReference type="GO" id="GO:0004252">
    <property type="term" value="F:serine-type endopeptidase activity"/>
    <property type="evidence" value="ECO:0007669"/>
    <property type="project" value="InterPro"/>
</dbReference>
<keyword evidence="2 5" id="KW-0812">Transmembrane</keyword>
<dbReference type="Proteomes" id="UP000770717">
    <property type="component" value="Unassembled WGS sequence"/>
</dbReference>
<comment type="caution">
    <text evidence="7">The sequence shown here is derived from an EMBL/GenBank/DDBJ whole genome shotgun (WGS) entry which is preliminary data.</text>
</comment>
<dbReference type="SUPFAM" id="SSF46934">
    <property type="entry name" value="UBA-like"/>
    <property type="match status" value="1"/>
</dbReference>
<dbReference type="SUPFAM" id="SSF144091">
    <property type="entry name" value="Rhomboid-like"/>
    <property type="match status" value="1"/>
</dbReference>